<proteinExistence type="predicted"/>
<dbReference type="EMBL" id="JANAWD010000468">
    <property type="protein sequence ID" value="KAJ3479015.1"/>
    <property type="molecule type" value="Genomic_DNA"/>
</dbReference>
<organism evidence="1 2">
    <name type="scientific">Meripilus lineatus</name>
    <dbReference type="NCBI Taxonomy" id="2056292"/>
    <lineage>
        <taxon>Eukaryota</taxon>
        <taxon>Fungi</taxon>
        <taxon>Dikarya</taxon>
        <taxon>Basidiomycota</taxon>
        <taxon>Agaricomycotina</taxon>
        <taxon>Agaricomycetes</taxon>
        <taxon>Polyporales</taxon>
        <taxon>Meripilaceae</taxon>
        <taxon>Meripilus</taxon>
    </lineage>
</organism>
<reference evidence="1" key="1">
    <citation type="submission" date="2022-07" db="EMBL/GenBank/DDBJ databases">
        <title>Genome Sequence of Physisporinus lineatus.</title>
        <authorList>
            <person name="Buettner E."/>
        </authorList>
    </citation>
    <scope>NUCLEOTIDE SEQUENCE</scope>
    <source>
        <strain evidence="1">VT162</strain>
    </source>
</reference>
<accession>A0AAD5UVK6</accession>
<evidence type="ECO:0000313" key="1">
    <source>
        <dbReference type="EMBL" id="KAJ3479015.1"/>
    </source>
</evidence>
<keyword evidence="2" id="KW-1185">Reference proteome</keyword>
<dbReference type="SUPFAM" id="SSF69322">
    <property type="entry name" value="Tricorn protease domain 2"/>
    <property type="match status" value="1"/>
</dbReference>
<protein>
    <submittedName>
        <fullName evidence="1">Uncharacterized protein</fullName>
    </submittedName>
</protein>
<dbReference type="Gene3D" id="2.130.10.10">
    <property type="entry name" value="YVTN repeat-like/Quinoprotein amine dehydrogenase"/>
    <property type="match status" value="1"/>
</dbReference>
<dbReference type="AlphaFoldDB" id="A0AAD5UVK6"/>
<dbReference type="InterPro" id="IPR015943">
    <property type="entry name" value="WD40/YVTN_repeat-like_dom_sf"/>
</dbReference>
<evidence type="ECO:0000313" key="2">
    <source>
        <dbReference type="Proteomes" id="UP001212997"/>
    </source>
</evidence>
<sequence>MHVIAVAWMDHDSGVVTLGENGIVSTWTRNAQNKWQWAKILDARGGKQSEQKGSPSCLAFARDRIAIGFPGIGVKVWLFIKGTWLPQRSILRQGVTTIKFVEDGDALIGGTGDGVLWRCEIPNGTLRALTFLKNKIFSLDVDARGGYVTVSLTGGRAQLVAIKQDEQRGAVEQTFVPQELELGENASYEFGVAFANRHQNVLFGDIRGCVMVWDRNNAEVVSGLSHAEDDVVQAVSCFDGSQAAGGQIVTGTRNGHLAWFTVSSSDGNRNLISGESIVRVLILSLAGQRKRAKVD</sequence>
<gene>
    <name evidence="1" type="ORF">NLI96_g9362</name>
</gene>
<dbReference type="Proteomes" id="UP001212997">
    <property type="component" value="Unassembled WGS sequence"/>
</dbReference>
<comment type="caution">
    <text evidence="1">The sequence shown here is derived from an EMBL/GenBank/DDBJ whole genome shotgun (WGS) entry which is preliminary data.</text>
</comment>
<name>A0AAD5UVK6_9APHY</name>